<evidence type="ECO:0000313" key="12">
    <source>
        <dbReference type="Proteomes" id="UP001515500"/>
    </source>
</evidence>
<dbReference type="Proteomes" id="UP001515500">
    <property type="component" value="Chromosome 18"/>
</dbReference>
<evidence type="ECO:0000256" key="7">
    <source>
        <dbReference type="ARBA" id="ARBA00023136"/>
    </source>
</evidence>
<feature type="compositionally biased region" description="Polar residues" evidence="8">
    <location>
        <begin position="164"/>
        <end position="229"/>
    </location>
</feature>
<dbReference type="Pfam" id="PF14416">
    <property type="entry name" value="PMR5N"/>
    <property type="match status" value="1"/>
</dbReference>
<reference evidence="13" key="1">
    <citation type="submission" date="2025-08" db="UniProtKB">
        <authorList>
            <consortium name="RefSeq"/>
        </authorList>
    </citation>
    <scope>IDENTIFICATION</scope>
</reference>
<dbReference type="InterPro" id="IPR029962">
    <property type="entry name" value="TBL"/>
</dbReference>
<evidence type="ECO:0000256" key="8">
    <source>
        <dbReference type="SAM" id="MobiDB-lite"/>
    </source>
</evidence>
<dbReference type="Pfam" id="PF13839">
    <property type="entry name" value="PC-Esterase"/>
    <property type="match status" value="1"/>
</dbReference>
<feature type="compositionally biased region" description="Polar residues" evidence="8">
    <location>
        <begin position="262"/>
        <end position="300"/>
    </location>
</feature>
<organism evidence="12 13">
    <name type="scientific">Dioscorea cayennensis subsp. rotundata</name>
    <name type="common">White Guinea yam</name>
    <name type="synonym">Dioscorea rotundata</name>
    <dbReference type="NCBI Taxonomy" id="55577"/>
    <lineage>
        <taxon>Eukaryota</taxon>
        <taxon>Viridiplantae</taxon>
        <taxon>Streptophyta</taxon>
        <taxon>Embryophyta</taxon>
        <taxon>Tracheophyta</taxon>
        <taxon>Spermatophyta</taxon>
        <taxon>Magnoliopsida</taxon>
        <taxon>Liliopsida</taxon>
        <taxon>Dioscoreales</taxon>
        <taxon>Dioscoreaceae</taxon>
        <taxon>Dioscorea</taxon>
    </lineage>
</organism>
<dbReference type="GO" id="GO:1990538">
    <property type="term" value="F:xylan O-acetyltransferase activity"/>
    <property type="evidence" value="ECO:0007669"/>
    <property type="project" value="UniProtKB-ARBA"/>
</dbReference>
<evidence type="ECO:0000256" key="3">
    <source>
        <dbReference type="ARBA" id="ARBA00022692"/>
    </source>
</evidence>
<gene>
    <name evidence="13" type="primary">LOC120282120</name>
</gene>
<keyword evidence="7 9" id="KW-0472">Membrane</keyword>
<proteinExistence type="inferred from homology"/>
<dbReference type="PANTHER" id="PTHR32285:SF22">
    <property type="entry name" value="PROTEIN TRICHOME BIREFRINGENCE"/>
    <property type="match status" value="1"/>
</dbReference>
<evidence type="ECO:0000256" key="5">
    <source>
        <dbReference type="ARBA" id="ARBA00022989"/>
    </source>
</evidence>
<accession>A0AB40CZG1</accession>
<evidence type="ECO:0000313" key="13">
    <source>
        <dbReference type="RefSeq" id="XP_039144804.1"/>
    </source>
</evidence>
<keyword evidence="6" id="KW-0333">Golgi apparatus</keyword>
<feature type="compositionally biased region" description="Polar residues" evidence="8">
    <location>
        <begin position="309"/>
        <end position="326"/>
    </location>
</feature>
<sequence length="720" mass="79329">MGDPSKHLQNNNFVSDLKALFPVQKTRKTKIFVYGFMFAFIACTAFLAFNSSGSASPWFNSLFNSYSTSASSYRSQVSSIFSYIFPNSSLTASAGASVSEVRVDDGKKDGILGRNQTTGSGVSEKDKGKSVEGLAKNQTEKAVPVKDQGKESVATEKGAVLEGKNQTGNGVQAKNQKGNGGQAKTQTTNGVPAKNQTGNAVSAKKQTGNAVPAKNQTVNAVPAKNQTGNAVPAKNQAGNAVPGKNQPREGSGSKKDGVLEGRNQSKTGVSDKNSTGSGVTASKNTSKQSGVSGSNKNNTKVESKGNVALTKNETAPKKSGNSTINVTKGVPSGAAVVNLTASLKKGNGSSSLSSNGSADKKGDDWIKSMIGCDIFQGRWVKDDSYPLYPEGSCPHIDEPFDCFLNGRPDRSYQKLRWQPNGCNIPRLNATDMLERLRGKRLVFVGDSLNRNMWESLVCVLRNSVKDKKKVFEMSGRREFRTEGSYSFLFKDYGCTIEFFRSPFLVQEWEVPDNHGHKKETLRLDTIEKSSFKYKDAYAIIFNTGHWWTHEKTSKGKDYYQEGTHVYGELKVIEAFHKALNTWAKWVDTNVNPKKTLVFFRGYSASHFSGGQWNSGGACDRETEPIKNETYLAPYPPKMGVLETVLKEMKTPVTFMNITRITDYRKDAHPSIYRKQNLSDEERRAPERYQDCSHWCLPGVPDIWNELLYAQLLIKQYQQKH</sequence>
<name>A0AB40CZG1_DIOCR</name>
<keyword evidence="5 9" id="KW-1133">Transmembrane helix</keyword>
<feature type="compositionally biased region" description="Basic and acidic residues" evidence="8">
    <location>
        <begin position="143"/>
        <end position="154"/>
    </location>
</feature>
<dbReference type="InterPro" id="IPR025846">
    <property type="entry name" value="TBL_N"/>
</dbReference>
<protein>
    <submittedName>
        <fullName evidence="13">Protein trichome birefringence-like 1</fullName>
    </submittedName>
</protein>
<evidence type="ECO:0000256" key="9">
    <source>
        <dbReference type="SAM" id="Phobius"/>
    </source>
</evidence>
<dbReference type="GO" id="GO:0000139">
    <property type="term" value="C:Golgi membrane"/>
    <property type="evidence" value="ECO:0007669"/>
    <property type="project" value="UniProtKB-SubCell"/>
</dbReference>
<dbReference type="InterPro" id="IPR026057">
    <property type="entry name" value="TBL_C"/>
</dbReference>
<evidence type="ECO:0000256" key="4">
    <source>
        <dbReference type="ARBA" id="ARBA00022968"/>
    </source>
</evidence>
<keyword evidence="12" id="KW-1185">Reference proteome</keyword>
<keyword evidence="4" id="KW-0735">Signal-anchor</keyword>
<dbReference type="GeneID" id="120282120"/>
<comment type="similarity">
    <text evidence="2">Belongs to the PC-esterase family. TBL subfamily.</text>
</comment>
<feature type="domain" description="Trichome birefringence-like N-terminal" evidence="11">
    <location>
        <begin position="371"/>
        <end position="423"/>
    </location>
</feature>
<dbReference type="PANTHER" id="PTHR32285">
    <property type="entry name" value="PROTEIN TRICHOME BIREFRINGENCE-LIKE 9-RELATED"/>
    <property type="match status" value="1"/>
</dbReference>
<evidence type="ECO:0000259" key="11">
    <source>
        <dbReference type="Pfam" id="PF14416"/>
    </source>
</evidence>
<feature type="domain" description="Trichome birefringence-like C-terminal" evidence="10">
    <location>
        <begin position="424"/>
        <end position="709"/>
    </location>
</feature>
<evidence type="ECO:0000256" key="2">
    <source>
        <dbReference type="ARBA" id="ARBA00007727"/>
    </source>
</evidence>
<dbReference type="AlphaFoldDB" id="A0AB40CZG1"/>
<evidence type="ECO:0000256" key="1">
    <source>
        <dbReference type="ARBA" id="ARBA00004323"/>
    </source>
</evidence>
<comment type="subcellular location">
    <subcellularLocation>
        <location evidence="1">Golgi apparatus membrane</location>
        <topology evidence="1">Single-pass type II membrane protein</topology>
    </subcellularLocation>
</comment>
<evidence type="ECO:0000259" key="10">
    <source>
        <dbReference type="Pfam" id="PF13839"/>
    </source>
</evidence>
<feature type="transmembrane region" description="Helical" evidence="9">
    <location>
        <begin position="31"/>
        <end position="49"/>
    </location>
</feature>
<feature type="region of interest" description="Disordered" evidence="8">
    <location>
        <begin position="107"/>
        <end position="328"/>
    </location>
</feature>
<evidence type="ECO:0000256" key="6">
    <source>
        <dbReference type="ARBA" id="ARBA00023034"/>
    </source>
</evidence>
<keyword evidence="3 9" id="KW-0812">Transmembrane</keyword>
<dbReference type="RefSeq" id="XP_039144804.1">
    <property type="nucleotide sequence ID" value="XM_039288870.1"/>
</dbReference>